<evidence type="ECO:0000256" key="1">
    <source>
        <dbReference type="SAM" id="Phobius"/>
    </source>
</evidence>
<proteinExistence type="predicted"/>
<keyword evidence="1" id="KW-1133">Transmembrane helix</keyword>
<evidence type="ECO:0000313" key="2">
    <source>
        <dbReference type="EMBL" id="KCZ64949.1"/>
    </source>
</evidence>
<evidence type="ECO:0000313" key="3">
    <source>
        <dbReference type="Proteomes" id="UP000024547"/>
    </source>
</evidence>
<accession>A0A059EAP6</accession>
<dbReference type="STRING" id="1280948.HY36_00840"/>
<gene>
    <name evidence="2" type="ORF">HY36_00840</name>
</gene>
<keyword evidence="1" id="KW-0812">Transmembrane</keyword>
<keyword evidence="1" id="KW-0472">Membrane</keyword>
<keyword evidence="3" id="KW-1185">Reference proteome</keyword>
<reference evidence="2 3" key="1">
    <citation type="journal article" date="2014" name="Antonie Van Leeuwenhoek">
        <title>Hyphomonas beringensis sp. nov. and Hyphomonas chukchiensis sp. nov., isolated from surface seawater of the Bering Sea and Chukchi Sea.</title>
        <authorList>
            <person name="Li C."/>
            <person name="Lai Q."/>
            <person name="Li G."/>
            <person name="Dong C."/>
            <person name="Wang J."/>
            <person name="Liao Y."/>
            <person name="Shao Z."/>
        </authorList>
    </citation>
    <scope>NUCLEOTIDE SEQUENCE [LARGE SCALE GENOMIC DNA]</scope>
    <source>
        <strain evidence="2 3">22II1-22F38</strain>
    </source>
</reference>
<dbReference type="AlphaFoldDB" id="A0A059EAP6"/>
<dbReference type="Proteomes" id="UP000024547">
    <property type="component" value="Unassembled WGS sequence"/>
</dbReference>
<name>A0A059EAP6_9PROT</name>
<dbReference type="EMBL" id="AWFH01000001">
    <property type="protein sequence ID" value="KCZ64949.1"/>
    <property type="molecule type" value="Genomic_DNA"/>
</dbReference>
<organism evidence="2 3">
    <name type="scientific">Hyphomonas atlantica</name>
    <dbReference type="NCBI Taxonomy" id="1280948"/>
    <lineage>
        <taxon>Bacteria</taxon>
        <taxon>Pseudomonadati</taxon>
        <taxon>Pseudomonadota</taxon>
        <taxon>Alphaproteobacteria</taxon>
        <taxon>Hyphomonadales</taxon>
        <taxon>Hyphomonadaceae</taxon>
        <taxon>Hyphomonas</taxon>
    </lineage>
</organism>
<feature type="transmembrane region" description="Helical" evidence="1">
    <location>
        <begin position="6"/>
        <end position="23"/>
    </location>
</feature>
<sequence length="29" mass="3284">MIIHPSLIAIAAIVIVFGILNFIEYKRLD</sequence>
<protein>
    <submittedName>
        <fullName evidence="2">Uncharacterized protein</fullName>
    </submittedName>
</protein>
<comment type="caution">
    <text evidence="2">The sequence shown here is derived from an EMBL/GenBank/DDBJ whole genome shotgun (WGS) entry which is preliminary data.</text>
</comment>